<dbReference type="eggNOG" id="COG4695">
    <property type="taxonomic scope" value="Bacteria"/>
</dbReference>
<dbReference type="InterPro" id="IPR006944">
    <property type="entry name" value="Phage/GTA_portal"/>
</dbReference>
<name>V9HDG1_9NEIS</name>
<gene>
    <name evidence="2" type="ORF">HMPREF9021_00766</name>
</gene>
<dbReference type="RefSeq" id="WP_002641549.1">
    <property type="nucleotide sequence ID" value="NZ_CP019448.1"/>
</dbReference>
<dbReference type="KEGG" id="smur:BWP33_09450"/>
<dbReference type="NCBIfam" id="TIGR01537">
    <property type="entry name" value="portal_HK97"/>
    <property type="match status" value="1"/>
</dbReference>
<evidence type="ECO:0000313" key="3">
    <source>
        <dbReference type="Proteomes" id="UP000017813"/>
    </source>
</evidence>
<protein>
    <submittedName>
        <fullName evidence="2">HK97 family phage portal protein</fullName>
    </submittedName>
</protein>
<organism evidence="2 3">
    <name type="scientific">Simonsiella muelleri ATCC 29453</name>
    <dbReference type="NCBI Taxonomy" id="641147"/>
    <lineage>
        <taxon>Bacteria</taxon>
        <taxon>Pseudomonadati</taxon>
        <taxon>Pseudomonadota</taxon>
        <taxon>Betaproteobacteria</taxon>
        <taxon>Neisseriales</taxon>
        <taxon>Neisseriaceae</taxon>
        <taxon>Simonsiella</taxon>
    </lineage>
</organism>
<keyword evidence="3" id="KW-1185">Reference proteome</keyword>
<feature type="region of interest" description="Disordered" evidence="1">
    <location>
        <begin position="1"/>
        <end position="20"/>
    </location>
</feature>
<dbReference type="Gene3D" id="3.40.140.120">
    <property type="match status" value="1"/>
</dbReference>
<dbReference type="Gene3D" id="3.30.1120.70">
    <property type="match status" value="1"/>
</dbReference>
<reference evidence="2 3" key="2">
    <citation type="submission" date="2011-10" db="EMBL/GenBank/DDBJ databases">
        <title>The Genome Sequence of Simonsiella muelleri ATCC 29453.</title>
        <authorList>
            <consortium name="The Broad Institute Genome Sequencing Platform"/>
            <consortium name="The Broad Institute Genome Sequencing Center for Infectious Disease"/>
            <person name="Earl A."/>
            <person name="Ward D."/>
            <person name="Feldgarden M."/>
            <person name="Gevers D."/>
            <person name="Izard J."/>
            <person name="Baranova O.V."/>
            <person name="Blanton J.M."/>
            <person name="Tanner A.C."/>
            <person name="Dewhirst F."/>
            <person name="Young S.K."/>
            <person name="Zeng Q."/>
            <person name="Gargeya S."/>
            <person name="Fitzgerald M."/>
            <person name="Haas B."/>
            <person name="Abouelleil A."/>
            <person name="Alvarado L."/>
            <person name="Arachchi H.M."/>
            <person name="Berlin A."/>
            <person name="Brown A."/>
            <person name="Chapman S.B."/>
            <person name="Chen Z."/>
            <person name="Dunbar C."/>
            <person name="Freedman E."/>
            <person name="Gearin G."/>
            <person name="Goldberg J."/>
            <person name="Griggs A."/>
            <person name="Gujja S."/>
            <person name="Heiman D."/>
            <person name="Howarth C."/>
            <person name="Larson L."/>
            <person name="Lui A."/>
            <person name="MacDonald P.J.P."/>
            <person name="Montmayeur A."/>
            <person name="Murphy C."/>
            <person name="Neiman D."/>
            <person name="Pearson M."/>
            <person name="Priest M."/>
            <person name="Roberts A."/>
            <person name="Saif S."/>
            <person name="Shea T."/>
            <person name="Shenoy N."/>
            <person name="Sisk P."/>
            <person name="Stolte C."/>
            <person name="Sykes S."/>
            <person name="Wortman J."/>
            <person name="Nusbaum C."/>
            <person name="Birren B."/>
        </authorList>
    </citation>
    <scope>NUCLEOTIDE SEQUENCE [LARGE SCALE GENOMIC DNA]</scope>
    <source>
        <strain evidence="2 3">ATCC 29453</strain>
    </source>
</reference>
<proteinExistence type="predicted"/>
<feature type="compositionally biased region" description="Basic and acidic residues" evidence="1">
    <location>
        <begin position="385"/>
        <end position="397"/>
    </location>
</feature>
<dbReference type="STRING" id="641147.HMPREF9021_00766"/>
<evidence type="ECO:0000256" key="1">
    <source>
        <dbReference type="SAM" id="MobiDB-lite"/>
    </source>
</evidence>
<reference evidence="2 3" key="1">
    <citation type="submission" date="2010-03" db="EMBL/GenBank/DDBJ databases">
        <authorList>
            <consortium name="The Broad Institute Genome Sequencing Platform"/>
            <person name="Ward D."/>
            <person name="Earl A."/>
            <person name="Feldgarden M."/>
            <person name="Gevers D."/>
            <person name="Young S."/>
            <person name="Zeng Q."/>
            <person name="Koehrsen M."/>
            <person name="Alvarado L."/>
            <person name="Berlin A.M."/>
            <person name="Borenstein D."/>
            <person name="Chapman S.B."/>
            <person name="Chen Z."/>
            <person name="Engels R."/>
            <person name="Freedman E."/>
            <person name="Gellesch M."/>
            <person name="Goldberg J."/>
            <person name="Griggs A."/>
            <person name="Gujja S."/>
            <person name="Heilman E.R."/>
            <person name="Heiman D.I."/>
            <person name="Hepburn T.A."/>
            <person name="Howarth C."/>
            <person name="Jen D."/>
            <person name="Larson L."/>
            <person name="Mehta T."/>
            <person name="Park D."/>
            <person name="Pearson M."/>
            <person name="Richards J."/>
            <person name="Roberts A."/>
            <person name="Saif S."/>
            <person name="Shea T.D."/>
            <person name="Shenoy N."/>
            <person name="Sisk P."/>
            <person name="Stolte C."/>
            <person name="Sykes S.N."/>
            <person name="Walk T."/>
            <person name="White J."/>
            <person name="Yandava C."/>
            <person name="Izard J."/>
            <person name="Baranova O.V."/>
            <person name="Blanton J.M."/>
            <person name="Tanner A.C."/>
            <person name="Dewhirst F."/>
            <person name="Haas B."/>
            <person name="Nusbaum C."/>
            <person name="Birren B."/>
        </authorList>
    </citation>
    <scope>NUCLEOTIDE SEQUENCE [LARGE SCALE GENOMIC DNA]</scope>
    <source>
        <strain evidence="2 3">ATCC 29453</strain>
    </source>
</reference>
<feature type="region of interest" description="Disordered" evidence="1">
    <location>
        <begin position="385"/>
        <end position="407"/>
    </location>
</feature>
<dbReference type="Gene3D" id="1.20.1270.210">
    <property type="match status" value="1"/>
</dbReference>
<dbReference type="EMBL" id="ADCY02000013">
    <property type="protein sequence ID" value="EFG31496.1"/>
    <property type="molecule type" value="Genomic_DNA"/>
</dbReference>
<evidence type="ECO:0000313" key="2">
    <source>
        <dbReference type="EMBL" id="EFG31496.1"/>
    </source>
</evidence>
<feature type="compositionally biased region" description="Basic residues" evidence="1">
    <location>
        <begin position="1"/>
        <end position="14"/>
    </location>
</feature>
<accession>V9HDG1</accession>
<dbReference type="Proteomes" id="UP000017813">
    <property type="component" value="Unassembled WGS sequence"/>
</dbReference>
<comment type="caution">
    <text evidence="2">The sequence shown here is derived from an EMBL/GenBank/DDBJ whole genome shotgun (WGS) entry which is preliminary data.</text>
</comment>
<dbReference type="AlphaFoldDB" id="V9HDG1"/>
<dbReference type="Pfam" id="PF04860">
    <property type="entry name" value="Phage_portal"/>
    <property type="match status" value="1"/>
</dbReference>
<dbReference type="OrthoDB" id="9765386at2"/>
<sequence length="407" mass="45088">MAKKYKSQNKRHFRAASQSGTQFNGLNDPALLEFIRTGQTGAQVRDRKALSNMAVLRCVTLIAQTVGMLPLNLMERGASKHNAEDHPLYYLLKYKPNNYQTAYTFKTLLQSWVLLYGNAYAKITRGVGGKILSLHPIHPNNVTVEQQDDFSLKYTVTTKKGNIVILGGADVLHLRDVSEDGIVGVSRIKLAAKALGIAFDAENAAESLFTKGVLAGGALSTPNALSDQAYNRLRNEMNTRHKGVENAGDFMILEEGLKAEKWTNSASEAQHLEQRNHQIEEVARLFGVPRPLLMMDDTSWGSGIGQLGRFFHQYGLLPIFTMWEQALQLALLSPQEQHKLVFKFNADAILRGSPEEQAAYFSKALGSGGSKGWLTQNEVREKADFPRIEDPEADKLPECAVKPHPLG</sequence>
<dbReference type="HOGENOM" id="CLU_033789_0_1_4"/>
<dbReference type="InterPro" id="IPR006427">
    <property type="entry name" value="Portal_HK97"/>
</dbReference>